<dbReference type="Proteomes" id="UP000199213">
    <property type="component" value="Unassembled WGS sequence"/>
</dbReference>
<organism evidence="1 2">
    <name type="scientific">Actinopolyspora mzabensis</name>
    <dbReference type="NCBI Taxonomy" id="995066"/>
    <lineage>
        <taxon>Bacteria</taxon>
        <taxon>Bacillati</taxon>
        <taxon>Actinomycetota</taxon>
        <taxon>Actinomycetes</taxon>
        <taxon>Actinopolysporales</taxon>
        <taxon>Actinopolysporaceae</taxon>
        <taxon>Actinopolyspora</taxon>
    </lineage>
</organism>
<dbReference type="RefSeq" id="WP_092626568.1">
    <property type="nucleotide sequence ID" value="NZ_FNFM01000002.1"/>
</dbReference>
<evidence type="ECO:0000313" key="2">
    <source>
        <dbReference type="Proteomes" id="UP000199213"/>
    </source>
</evidence>
<name>A0A1G8X1Q5_ACTMZ</name>
<dbReference type="EMBL" id="FNFM01000002">
    <property type="protein sequence ID" value="SDJ84267.1"/>
    <property type="molecule type" value="Genomic_DNA"/>
</dbReference>
<accession>A0A1G8X1Q5</accession>
<dbReference type="AlphaFoldDB" id="A0A1G8X1Q5"/>
<proteinExistence type="predicted"/>
<keyword evidence="2" id="KW-1185">Reference proteome</keyword>
<gene>
    <name evidence="1" type="ORF">SAMN04487820_102328</name>
</gene>
<dbReference type="OrthoDB" id="3625995at2"/>
<protein>
    <recommendedName>
        <fullName evidence="3">BrnT family toxin</fullName>
    </recommendedName>
</protein>
<reference evidence="2" key="1">
    <citation type="submission" date="2016-10" db="EMBL/GenBank/DDBJ databases">
        <authorList>
            <person name="Varghese N."/>
            <person name="Submissions S."/>
        </authorList>
    </citation>
    <scope>NUCLEOTIDE SEQUENCE [LARGE SCALE GENOMIC DNA]</scope>
    <source>
        <strain evidence="2">DSM 45460</strain>
    </source>
</reference>
<evidence type="ECO:0000313" key="1">
    <source>
        <dbReference type="EMBL" id="SDJ84267.1"/>
    </source>
</evidence>
<sequence>MTIELWWDEEDVEHIRTRSVRYPGATDIEPSWTTEAVTDAHRVVRDPDPKSRASYIRIIGYSTSAEFVITVIVDPEDFSGVTAWKTRGADLRDYLKNKEAGT</sequence>
<evidence type="ECO:0008006" key="3">
    <source>
        <dbReference type="Google" id="ProtNLM"/>
    </source>
</evidence>